<dbReference type="AlphaFoldDB" id="A0A2K2BUY1"/>
<reference evidence="1 2" key="1">
    <citation type="journal article" date="2006" name="Science">
        <title>The genome of black cottonwood, Populus trichocarpa (Torr. &amp; Gray).</title>
        <authorList>
            <person name="Tuskan G.A."/>
            <person name="Difazio S."/>
            <person name="Jansson S."/>
            <person name="Bohlmann J."/>
            <person name="Grigoriev I."/>
            <person name="Hellsten U."/>
            <person name="Putnam N."/>
            <person name="Ralph S."/>
            <person name="Rombauts S."/>
            <person name="Salamov A."/>
            <person name="Schein J."/>
            <person name="Sterck L."/>
            <person name="Aerts A."/>
            <person name="Bhalerao R.R."/>
            <person name="Bhalerao R.P."/>
            <person name="Blaudez D."/>
            <person name="Boerjan W."/>
            <person name="Brun A."/>
            <person name="Brunner A."/>
            <person name="Busov V."/>
            <person name="Campbell M."/>
            <person name="Carlson J."/>
            <person name="Chalot M."/>
            <person name="Chapman J."/>
            <person name="Chen G.L."/>
            <person name="Cooper D."/>
            <person name="Coutinho P.M."/>
            <person name="Couturier J."/>
            <person name="Covert S."/>
            <person name="Cronk Q."/>
            <person name="Cunningham R."/>
            <person name="Davis J."/>
            <person name="Degroeve S."/>
            <person name="Dejardin A."/>
            <person name="Depamphilis C."/>
            <person name="Detter J."/>
            <person name="Dirks B."/>
            <person name="Dubchak I."/>
            <person name="Duplessis S."/>
            <person name="Ehlting J."/>
            <person name="Ellis B."/>
            <person name="Gendler K."/>
            <person name="Goodstein D."/>
            <person name="Gribskov M."/>
            <person name="Grimwood J."/>
            <person name="Groover A."/>
            <person name="Gunter L."/>
            <person name="Hamberger B."/>
            <person name="Heinze B."/>
            <person name="Helariutta Y."/>
            <person name="Henrissat B."/>
            <person name="Holligan D."/>
            <person name="Holt R."/>
            <person name="Huang W."/>
            <person name="Islam-Faridi N."/>
            <person name="Jones S."/>
            <person name="Jones-Rhoades M."/>
            <person name="Jorgensen R."/>
            <person name="Joshi C."/>
            <person name="Kangasjarvi J."/>
            <person name="Karlsson J."/>
            <person name="Kelleher C."/>
            <person name="Kirkpatrick R."/>
            <person name="Kirst M."/>
            <person name="Kohler A."/>
            <person name="Kalluri U."/>
            <person name="Larimer F."/>
            <person name="Leebens-Mack J."/>
            <person name="Leple J.C."/>
            <person name="Locascio P."/>
            <person name="Lou Y."/>
            <person name="Lucas S."/>
            <person name="Martin F."/>
            <person name="Montanini B."/>
            <person name="Napoli C."/>
            <person name="Nelson D.R."/>
            <person name="Nelson C."/>
            <person name="Nieminen K."/>
            <person name="Nilsson O."/>
            <person name="Pereda V."/>
            <person name="Peter G."/>
            <person name="Philippe R."/>
            <person name="Pilate G."/>
            <person name="Poliakov A."/>
            <person name="Razumovskaya J."/>
            <person name="Richardson P."/>
            <person name="Rinaldi C."/>
            <person name="Ritland K."/>
            <person name="Rouze P."/>
            <person name="Ryaboy D."/>
            <person name="Schmutz J."/>
            <person name="Schrader J."/>
            <person name="Segerman B."/>
            <person name="Shin H."/>
            <person name="Siddiqui A."/>
            <person name="Sterky F."/>
            <person name="Terry A."/>
            <person name="Tsai C.J."/>
            <person name="Uberbacher E."/>
            <person name="Unneberg P."/>
            <person name="Vahala J."/>
            <person name="Wall K."/>
            <person name="Wessler S."/>
            <person name="Yang G."/>
            <person name="Yin T."/>
            <person name="Douglas C."/>
            <person name="Marra M."/>
            <person name="Sandberg G."/>
            <person name="Van de Peer Y."/>
            <person name="Rokhsar D."/>
        </authorList>
    </citation>
    <scope>NUCLEOTIDE SEQUENCE [LARGE SCALE GENOMIC DNA]</scope>
    <source>
        <strain evidence="2">cv. Nisqually</strain>
    </source>
</reference>
<dbReference type="Proteomes" id="UP000006729">
    <property type="component" value="Chromosome 1"/>
</dbReference>
<evidence type="ECO:0000313" key="2">
    <source>
        <dbReference type="Proteomes" id="UP000006729"/>
    </source>
</evidence>
<accession>A0A2K2BUY1</accession>
<dbReference type="EMBL" id="CM009290">
    <property type="protein sequence ID" value="PNT53584.1"/>
    <property type="molecule type" value="Genomic_DNA"/>
</dbReference>
<organism evidence="1 2">
    <name type="scientific">Populus trichocarpa</name>
    <name type="common">Western balsam poplar</name>
    <name type="synonym">Populus balsamifera subsp. trichocarpa</name>
    <dbReference type="NCBI Taxonomy" id="3694"/>
    <lineage>
        <taxon>Eukaryota</taxon>
        <taxon>Viridiplantae</taxon>
        <taxon>Streptophyta</taxon>
        <taxon>Embryophyta</taxon>
        <taxon>Tracheophyta</taxon>
        <taxon>Spermatophyta</taxon>
        <taxon>Magnoliopsida</taxon>
        <taxon>eudicotyledons</taxon>
        <taxon>Gunneridae</taxon>
        <taxon>Pentapetalae</taxon>
        <taxon>rosids</taxon>
        <taxon>fabids</taxon>
        <taxon>Malpighiales</taxon>
        <taxon>Salicaceae</taxon>
        <taxon>Saliceae</taxon>
        <taxon>Populus</taxon>
    </lineage>
</organism>
<dbReference type="InParanoid" id="A0A2K2BUY1"/>
<evidence type="ECO:0000313" key="1">
    <source>
        <dbReference type="EMBL" id="PNT53584.1"/>
    </source>
</evidence>
<protein>
    <submittedName>
        <fullName evidence="1">Uncharacterized protein</fullName>
    </submittedName>
</protein>
<gene>
    <name evidence="1" type="ORF">POPTR_001G092600</name>
</gene>
<sequence length="217" mass="25146">MADKLAGTITVTVLFFLCTVAFSRIPLDLETLPELPKSEPKATPVLLLPSQGLETAVKHPVEVKIEEKRDPGSSTTESIETVVPLTVVTFRPINRQFFPRRPLLPFRPRHRCRHGQGMVKPRFYGNDMIVSGGKVHGHGLDDKETRGVGRQIPVKRARIYFFDDVANGEQREWRYKKHQKHLQVEGEEREKEEKHEHEQEHKWGLLKGFRKFLKHNF</sequence>
<name>A0A2K2BUY1_POPTR</name>
<dbReference type="ExpressionAtlas" id="A0A2K2BUY1">
    <property type="expression patterns" value="baseline and differential"/>
</dbReference>
<keyword evidence="2" id="KW-1185">Reference proteome</keyword>
<proteinExistence type="predicted"/>